<gene>
    <name evidence="9" type="ORF">GCM10009539_29710</name>
</gene>
<dbReference type="Pfam" id="PF09335">
    <property type="entry name" value="VTT_dom"/>
    <property type="match status" value="1"/>
</dbReference>
<evidence type="ECO:0000256" key="3">
    <source>
        <dbReference type="ARBA" id="ARBA00022475"/>
    </source>
</evidence>
<evidence type="ECO:0000256" key="1">
    <source>
        <dbReference type="ARBA" id="ARBA00004651"/>
    </source>
</evidence>
<feature type="transmembrane region" description="Helical" evidence="7">
    <location>
        <begin position="179"/>
        <end position="200"/>
    </location>
</feature>
<keyword evidence="6 7" id="KW-0472">Membrane</keyword>
<keyword evidence="4 7" id="KW-0812">Transmembrane</keyword>
<dbReference type="RefSeq" id="WP_344649393.1">
    <property type="nucleotide sequence ID" value="NZ_BAAAGX010000010.1"/>
</dbReference>
<evidence type="ECO:0000313" key="10">
    <source>
        <dbReference type="Proteomes" id="UP001500967"/>
    </source>
</evidence>
<evidence type="ECO:0000256" key="4">
    <source>
        <dbReference type="ARBA" id="ARBA00022692"/>
    </source>
</evidence>
<evidence type="ECO:0000259" key="8">
    <source>
        <dbReference type="Pfam" id="PF09335"/>
    </source>
</evidence>
<accession>A0ABP3DWR2</accession>
<sequence>MTSAEVPPLLQSIAPVLDQWGYLAVFAIVVVESFGVPAPGQTLMIAAAIYASSGHLNVWLVALLAFAAAVIGDNIGYWIGRKGGRSAVHRWGRYVFLTPERFAKAEQFFARRGGRVVLIARFIDGLRQFNGVIAGVTAMPQRTFLRYNAAGAALWVGGWVGVSYLFGDGIVGLLQRLHGYGWLALGLGAVLAAGSAWALLRRSRRPIPVVAGSGRQPGTGSVE</sequence>
<evidence type="ECO:0000256" key="2">
    <source>
        <dbReference type="ARBA" id="ARBA00010792"/>
    </source>
</evidence>
<dbReference type="PANTHER" id="PTHR42709:SF6">
    <property type="entry name" value="UNDECAPRENYL PHOSPHATE TRANSPORTER A"/>
    <property type="match status" value="1"/>
</dbReference>
<evidence type="ECO:0000256" key="7">
    <source>
        <dbReference type="SAM" id="Phobius"/>
    </source>
</evidence>
<comment type="caution">
    <text evidence="9">The sequence shown here is derived from an EMBL/GenBank/DDBJ whole genome shotgun (WGS) entry which is preliminary data.</text>
</comment>
<dbReference type="Proteomes" id="UP001500967">
    <property type="component" value="Unassembled WGS sequence"/>
</dbReference>
<dbReference type="PANTHER" id="PTHR42709">
    <property type="entry name" value="ALKALINE PHOSPHATASE LIKE PROTEIN"/>
    <property type="match status" value="1"/>
</dbReference>
<dbReference type="InterPro" id="IPR032816">
    <property type="entry name" value="VTT_dom"/>
</dbReference>
<evidence type="ECO:0000256" key="5">
    <source>
        <dbReference type="ARBA" id="ARBA00022989"/>
    </source>
</evidence>
<feature type="transmembrane region" description="Helical" evidence="7">
    <location>
        <begin position="147"/>
        <end position="167"/>
    </location>
</feature>
<evidence type="ECO:0000313" key="9">
    <source>
        <dbReference type="EMBL" id="GAA0242346.1"/>
    </source>
</evidence>
<organism evidence="9 10">
    <name type="scientific">Cryptosporangium japonicum</name>
    <dbReference type="NCBI Taxonomy" id="80872"/>
    <lineage>
        <taxon>Bacteria</taxon>
        <taxon>Bacillati</taxon>
        <taxon>Actinomycetota</taxon>
        <taxon>Actinomycetes</taxon>
        <taxon>Cryptosporangiales</taxon>
        <taxon>Cryptosporangiaceae</taxon>
        <taxon>Cryptosporangium</taxon>
    </lineage>
</organism>
<feature type="domain" description="VTT" evidence="8">
    <location>
        <begin position="39"/>
        <end position="164"/>
    </location>
</feature>
<feature type="transmembrane region" description="Helical" evidence="7">
    <location>
        <begin position="58"/>
        <end position="80"/>
    </location>
</feature>
<comment type="similarity">
    <text evidence="2">Belongs to the DedA family.</text>
</comment>
<dbReference type="InterPro" id="IPR051311">
    <property type="entry name" value="DedA_domain"/>
</dbReference>
<protein>
    <recommendedName>
        <fullName evidence="8">VTT domain-containing protein</fullName>
    </recommendedName>
</protein>
<keyword evidence="5 7" id="KW-1133">Transmembrane helix</keyword>
<feature type="transmembrane region" description="Helical" evidence="7">
    <location>
        <begin position="20"/>
        <end position="38"/>
    </location>
</feature>
<name>A0ABP3DWR2_9ACTN</name>
<proteinExistence type="inferred from homology"/>
<evidence type="ECO:0000256" key="6">
    <source>
        <dbReference type="ARBA" id="ARBA00023136"/>
    </source>
</evidence>
<keyword evidence="10" id="KW-1185">Reference proteome</keyword>
<dbReference type="EMBL" id="BAAAGX010000010">
    <property type="protein sequence ID" value="GAA0242346.1"/>
    <property type="molecule type" value="Genomic_DNA"/>
</dbReference>
<keyword evidence="3" id="KW-1003">Cell membrane</keyword>
<reference evidence="10" key="1">
    <citation type="journal article" date="2019" name="Int. J. Syst. Evol. Microbiol.">
        <title>The Global Catalogue of Microorganisms (GCM) 10K type strain sequencing project: providing services to taxonomists for standard genome sequencing and annotation.</title>
        <authorList>
            <consortium name="The Broad Institute Genomics Platform"/>
            <consortium name="The Broad Institute Genome Sequencing Center for Infectious Disease"/>
            <person name="Wu L."/>
            <person name="Ma J."/>
        </authorList>
    </citation>
    <scope>NUCLEOTIDE SEQUENCE [LARGE SCALE GENOMIC DNA]</scope>
    <source>
        <strain evidence="10">JCM 10425</strain>
    </source>
</reference>
<comment type="subcellular location">
    <subcellularLocation>
        <location evidence="1">Cell membrane</location>
        <topology evidence="1">Multi-pass membrane protein</topology>
    </subcellularLocation>
</comment>